<keyword evidence="5" id="KW-0653">Protein transport</keyword>
<dbReference type="GO" id="GO:0061651">
    <property type="term" value="F:Atg12 conjugating enzyme activity"/>
    <property type="evidence" value="ECO:0007669"/>
    <property type="project" value="TreeGrafter"/>
</dbReference>
<reference evidence="8 9" key="1">
    <citation type="journal article" date="2019" name="Nat. Ecol. Evol.">
        <title>Megaphylogeny resolves global patterns of mushroom evolution.</title>
        <authorList>
            <person name="Varga T."/>
            <person name="Krizsan K."/>
            <person name="Foldi C."/>
            <person name="Dima B."/>
            <person name="Sanchez-Garcia M."/>
            <person name="Sanchez-Ramirez S."/>
            <person name="Szollosi G.J."/>
            <person name="Szarkandi J.G."/>
            <person name="Papp V."/>
            <person name="Albert L."/>
            <person name="Andreopoulos W."/>
            <person name="Angelini C."/>
            <person name="Antonin V."/>
            <person name="Barry K.W."/>
            <person name="Bougher N.L."/>
            <person name="Buchanan P."/>
            <person name="Buyck B."/>
            <person name="Bense V."/>
            <person name="Catcheside P."/>
            <person name="Chovatia M."/>
            <person name="Cooper J."/>
            <person name="Damon W."/>
            <person name="Desjardin D."/>
            <person name="Finy P."/>
            <person name="Geml J."/>
            <person name="Haridas S."/>
            <person name="Hughes K."/>
            <person name="Justo A."/>
            <person name="Karasinski D."/>
            <person name="Kautmanova I."/>
            <person name="Kiss B."/>
            <person name="Kocsube S."/>
            <person name="Kotiranta H."/>
            <person name="LaButti K.M."/>
            <person name="Lechner B.E."/>
            <person name="Liimatainen K."/>
            <person name="Lipzen A."/>
            <person name="Lukacs Z."/>
            <person name="Mihaltcheva S."/>
            <person name="Morgado L.N."/>
            <person name="Niskanen T."/>
            <person name="Noordeloos M.E."/>
            <person name="Ohm R.A."/>
            <person name="Ortiz-Santana B."/>
            <person name="Ovrebo C."/>
            <person name="Racz N."/>
            <person name="Riley R."/>
            <person name="Savchenko A."/>
            <person name="Shiryaev A."/>
            <person name="Soop K."/>
            <person name="Spirin V."/>
            <person name="Szebenyi C."/>
            <person name="Tomsovsky M."/>
            <person name="Tulloss R.E."/>
            <person name="Uehling J."/>
            <person name="Grigoriev I.V."/>
            <person name="Vagvolgyi C."/>
            <person name="Papp T."/>
            <person name="Martin F.M."/>
            <person name="Miettinen O."/>
            <person name="Hibbett D.S."/>
            <person name="Nagy L.G."/>
        </authorList>
    </citation>
    <scope>NUCLEOTIDE SEQUENCE [LARGE SCALE GENOMIC DNA]</scope>
    <source>
        <strain evidence="8 9">OMC1185</strain>
    </source>
</reference>
<gene>
    <name evidence="8" type="ORF">OE88DRAFT_658144</name>
</gene>
<dbReference type="Pfam" id="PF03987">
    <property type="entry name" value="Autophagy_act_C"/>
    <property type="match status" value="1"/>
</dbReference>
<organism evidence="8 9">
    <name type="scientific">Heliocybe sulcata</name>
    <dbReference type="NCBI Taxonomy" id="5364"/>
    <lineage>
        <taxon>Eukaryota</taxon>
        <taxon>Fungi</taxon>
        <taxon>Dikarya</taxon>
        <taxon>Basidiomycota</taxon>
        <taxon>Agaricomycotina</taxon>
        <taxon>Agaricomycetes</taxon>
        <taxon>Gloeophyllales</taxon>
        <taxon>Gloeophyllaceae</taxon>
        <taxon>Heliocybe</taxon>
    </lineage>
</organism>
<evidence type="ECO:0000256" key="4">
    <source>
        <dbReference type="ARBA" id="ARBA00022786"/>
    </source>
</evidence>
<dbReference type="PANTHER" id="PTHR14957:SF1">
    <property type="entry name" value="UBIQUITIN-LIKE-CONJUGATING ENZYME ATG10"/>
    <property type="match status" value="1"/>
</dbReference>
<name>A0A5C3NDJ6_9AGAM</name>
<dbReference type="Proteomes" id="UP000305948">
    <property type="component" value="Unassembled WGS sequence"/>
</dbReference>
<protein>
    <recommendedName>
        <fullName evidence="2">Ubiquitin-like-conjugating enzyme ATG10</fullName>
    </recommendedName>
    <alternativeName>
        <fullName evidence="7">Autophagy-related protein 10</fullName>
    </alternativeName>
</protein>
<evidence type="ECO:0000256" key="1">
    <source>
        <dbReference type="ARBA" id="ARBA00005696"/>
    </source>
</evidence>
<evidence type="ECO:0000313" key="9">
    <source>
        <dbReference type="Proteomes" id="UP000305948"/>
    </source>
</evidence>
<keyword evidence="3" id="KW-0808">Transferase</keyword>
<keyword evidence="6" id="KW-0072">Autophagy</keyword>
<keyword evidence="4" id="KW-0833">Ubl conjugation pathway</keyword>
<dbReference type="OrthoDB" id="4089664at2759"/>
<evidence type="ECO:0000256" key="3">
    <source>
        <dbReference type="ARBA" id="ARBA00022679"/>
    </source>
</evidence>
<evidence type="ECO:0000256" key="6">
    <source>
        <dbReference type="ARBA" id="ARBA00023006"/>
    </source>
</evidence>
<accession>A0A5C3NDJ6</accession>
<dbReference type="Gene3D" id="3.30.1460.50">
    <property type="match status" value="1"/>
</dbReference>
<dbReference type="AlphaFoldDB" id="A0A5C3NDJ6"/>
<dbReference type="GO" id="GO:0015031">
    <property type="term" value="P:protein transport"/>
    <property type="evidence" value="ECO:0007669"/>
    <property type="project" value="UniProtKB-KW"/>
</dbReference>
<evidence type="ECO:0000256" key="7">
    <source>
        <dbReference type="ARBA" id="ARBA00029833"/>
    </source>
</evidence>
<proteinExistence type="inferred from homology"/>
<dbReference type="GO" id="GO:0005829">
    <property type="term" value="C:cytosol"/>
    <property type="evidence" value="ECO:0007669"/>
    <property type="project" value="TreeGrafter"/>
</dbReference>
<evidence type="ECO:0000256" key="2">
    <source>
        <dbReference type="ARBA" id="ARBA00021099"/>
    </source>
</evidence>
<dbReference type="InterPro" id="IPR007135">
    <property type="entry name" value="Atg3/Atg10"/>
</dbReference>
<comment type="similarity">
    <text evidence="1">Belongs to the ATG10 family.</text>
</comment>
<evidence type="ECO:0000313" key="8">
    <source>
        <dbReference type="EMBL" id="TFK55774.1"/>
    </source>
</evidence>
<keyword evidence="5" id="KW-0813">Transport</keyword>
<dbReference type="GO" id="GO:0000045">
    <property type="term" value="P:autophagosome assembly"/>
    <property type="evidence" value="ECO:0007669"/>
    <property type="project" value="TreeGrafter"/>
</dbReference>
<dbReference type="GO" id="GO:0032446">
    <property type="term" value="P:protein modification by small protein conjugation"/>
    <property type="evidence" value="ECO:0007669"/>
    <property type="project" value="TreeGrafter"/>
</dbReference>
<dbReference type="STRING" id="5364.A0A5C3NDJ6"/>
<evidence type="ECO:0000256" key="5">
    <source>
        <dbReference type="ARBA" id="ARBA00022927"/>
    </source>
</evidence>
<dbReference type="GO" id="GO:0000422">
    <property type="term" value="P:autophagy of mitochondrion"/>
    <property type="evidence" value="ECO:0007669"/>
    <property type="project" value="TreeGrafter"/>
</dbReference>
<dbReference type="PANTHER" id="PTHR14957">
    <property type="entry name" value="UBIQUITIN-LIKE-CONJUGATING ENZYME ATG10"/>
    <property type="match status" value="1"/>
</dbReference>
<keyword evidence="9" id="KW-1185">Reference proteome</keyword>
<sequence>MSPPPAHLTRSEFETASKALVDDAREGGDALAQRHLREWSWVEHASVSGLGYLSRTVLLSRRPGCRSYELGFTDGLDGEAILEEEDGATLSDADPSDTVVCRQYVVYSPTYQVPVFYFTIHASNGAPLSLEDILRSSLFRPDTLPPSQITSFALSPDSSPFPLLSQGDHPTLGTPSWYVHPCETPKAVGEILAEVQRPQGTATKELMRVWFAVLGGVVDLRP</sequence>
<dbReference type="EMBL" id="ML213504">
    <property type="protein sequence ID" value="TFK55774.1"/>
    <property type="molecule type" value="Genomic_DNA"/>
</dbReference>